<sequence>MAWGGLSDCKKYCLWKSYWLKKDMSCRSFHLG</sequence>
<name>A0A2P2QKU3_RHIMU</name>
<proteinExistence type="predicted"/>
<protein>
    <submittedName>
        <fullName evidence="1">Uncharacterized protein</fullName>
    </submittedName>
</protein>
<organism evidence="1">
    <name type="scientific">Rhizophora mucronata</name>
    <name type="common">Asiatic mangrove</name>
    <dbReference type="NCBI Taxonomy" id="61149"/>
    <lineage>
        <taxon>Eukaryota</taxon>
        <taxon>Viridiplantae</taxon>
        <taxon>Streptophyta</taxon>
        <taxon>Embryophyta</taxon>
        <taxon>Tracheophyta</taxon>
        <taxon>Spermatophyta</taxon>
        <taxon>Magnoliopsida</taxon>
        <taxon>eudicotyledons</taxon>
        <taxon>Gunneridae</taxon>
        <taxon>Pentapetalae</taxon>
        <taxon>rosids</taxon>
        <taxon>fabids</taxon>
        <taxon>Malpighiales</taxon>
        <taxon>Rhizophoraceae</taxon>
        <taxon>Rhizophora</taxon>
    </lineage>
</organism>
<accession>A0A2P2QKU3</accession>
<evidence type="ECO:0000313" key="1">
    <source>
        <dbReference type="EMBL" id="MBX67515.1"/>
    </source>
</evidence>
<dbReference type="AlphaFoldDB" id="A0A2P2QKU3"/>
<reference evidence="1" key="1">
    <citation type="submission" date="2018-02" db="EMBL/GenBank/DDBJ databases">
        <title>Rhizophora mucronata_Transcriptome.</title>
        <authorList>
            <person name="Meera S.P."/>
            <person name="Sreeshan A."/>
            <person name="Augustine A."/>
        </authorList>
    </citation>
    <scope>NUCLEOTIDE SEQUENCE</scope>
    <source>
        <tissue evidence="1">Leaf</tissue>
    </source>
</reference>
<dbReference type="EMBL" id="GGEC01087031">
    <property type="protein sequence ID" value="MBX67515.1"/>
    <property type="molecule type" value="Transcribed_RNA"/>
</dbReference>